<comment type="caution">
    <text evidence="1">The sequence shown here is derived from an EMBL/GenBank/DDBJ whole genome shotgun (WGS) entry which is preliminary data.</text>
</comment>
<proteinExistence type="predicted"/>
<dbReference type="RefSeq" id="WP_379885305.1">
    <property type="nucleotide sequence ID" value="NZ_JBHSDI010000001.1"/>
</dbReference>
<protein>
    <submittedName>
        <fullName evidence="1">DUF2931 family protein</fullName>
    </submittedName>
</protein>
<dbReference type="InterPro" id="IPR021326">
    <property type="entry name" value="DUF2931"/>
</dbReference>
<dbReference type="PROSITE" id="PS51257">
    <property type="entry name" value="PROKAR_LIPOPROTEIN"/>
    <property type="match status" value="1"/>
</dbReference>
<dbReference type="Proteomes" id="UP001595798">
    <property type="component" value="Unassembled WGS sequence"/>
</dbReference>
<evidence type="ECO:0000313" key="1">
    <source>
        <dbReference type="EMBL" id="MFC4257971.1"/>
    </source>
</evidence>
<organism evidence="1 2">
    <name type="scientific">Marinobacter lacisalsi</name>
    <dbReference type="NCBI Taxonomy" id="475979"/>
    <lineage>
        <taxon>Bacteria</taxon>
        <taxon>Pseudomonadati</taxon>
        <taxon>Pseudomonadota</taxon>
        <taxon>Gammaproteobacteria</taxon>
        <taxon>Pseudomonadales</taxon>
        <taxon>Marinobacteraceae</taxon>
        <taxon>Marinobacter</taxon>
    </lineage>
</organism>
<accession>A0ABV8QC94</accession>
<reference evidence="2" key="1">
    <citation type="journal article" date="2019" name="Int. J. Syst. Evol. Microbiol.">
        <title>The Global Catalogue of Microorganisms (GCM) 10K type strain sequencing project: providing services to taxonomists for standard genome sequencing and annotation.</title>
        <authorList>
            <consortium name="The Broad Institute Genomics Platform"/>
            <consortium name="The Broad Institute Genome Sequencing Center for Infectious Disease"/>
            <person name="Wu L."/>
            <person name="Ma J."/>
        </authorList>
    </citation>
    <scope>NUCLEOTIDE SEQUENCE [LARGE SCALE GENOMIC DNA]</scope>
    <source>
        <strain evidence="2">CECT 7297</strain>
    </source>
</reference>
<gene>
    <name evidence="1" type="ORF">ACFOZ5_02870</name>
</gene>
<dbReference type="Pfam" id="PF11153">
    <property type="entry name" value="DUF2931"/>
    <property type="match status" value="1"/>
</dbReference>
<keyword evidence="2" id="KW-1185">Reference proteome</keyword>
<dbReference type="EMBL" id="JBHSDI010000001">
    <property type="protein sequence ID" value="MFC4257971.1"/>
    <property type="molecule type" value="Genomic_DNA"/>
</dbReference>
<sequence>MRVNLRIWLVIPFWLLLSACSEWSAPKWDRAVNWDIEVVAPAHYEVWVSKFIIESVSEDIGWSAPIGTLGCCWKAPRGKSAEWYAMPEQFIVQWFSFAEETSYLALIELEDPEGLFEKMQEPAPYTWRGEERNMPRYNLVLGLAPGGQVVMWIMNQKETAIEVGRYQAQEIPRPSGYHKEIADEYRREHGAYLEEHGLQLDKW</sequence>
<evidence type="ECO:0000313" key="2">
    <source>
        <dbReference type="Proteomes" id="UP001595798"/>
    </source>
</evidence>
<name>A0ABV8QC94_9GAMM</name>